<keyword evidence="5" id="KW-1185">Reference proteome</keyword>
<name>A0ABV9NQ32_9BACI</name>
<dbReference type="PANTHER" id="PTHR43384">
    <property type="entry name" value="SEPTUM SITE-DETERMINING PROTEIN MIND HOMOLOG, CHLOROPLASTIC-RELATED"/>
    <property type="match status" value="1"/>
</dbReference>
<dbReference type="SUPFAM" id="SSF52540">
    <property type="entry name" value="P-loop containing nucleoside triphosphate hydrolases"/>
    <property type="match status" value="1"/>
</dbReference>
<evidence type="ECO:0000256" key="1">
    <source>
        <dbReference type="ARBA" id="ARBA00022741"/>
    </source>
</evidence>
<evidence type="ECO:0000313" key="4">
    <source>
        <dbReference type="EMBL" id="MFC4735393.1"/>
    </source>
</evidence>
<proteinExistence type="predicted"/>
<keyword evidence="4" id="KW-0418">Kinase</keyword>
<organism evidence="4 5">
    <name type="scientific">Bacillus daqingensis</name>
    <dbReference type="NCBI Taxonomy" id="872396"/>
    <lineage>
        <taxon>Bacteria</taxon>
        <taxon>Bacillati</taxon>
        <taxon>Bacillota</taxon>
        <taxon>Bacilli</taxon>
        <taxon>Bacillales</taxon>
        <taxon>Bacillaceae</taxon>
        <taxon>Bacillus</taxon>
    </lineage>
</organism>
<dbReference type="InterPro" id="IPR050625">
    <property type="entry name" value="ParA/MinD_ATPase"/>
</dbReference>
<evidence type="ECO:0000313" key="5">
    <source>
        <dbReference type="Proteomes" id="UP001595896"/>
    </source>
</evidence>
<dbReference type="InterPro" id="IPR027417">
    <property type="entry name" value="P-loop_NTPase"/>
</dbReference>
<gene>
    <name evidence="4" type="ORF">ACFO4L_02235</name>
</gene>
<dbReference type="GO" id="GO:0016301">
    <property type="term" value="F:kinase activity"/>
    <property type="evidence" value="ECO:0007669"/>
    <property type="project" value="UniProtKB-KW"/>
</dbReference>
<comment type="caution">
    <text evidence="4">The sequence shown here is derived from an EMBL/GenBank/DDBJ whole genome shotgun (WGS) entry which is preliminary data.</text>
</comment>
<dbReference type="PANTHER" id="PTHR43384:SF6">
    <property type="entry name" value="SEPTUM SITE-DETERMINING PROTEIN MIND HOMOLOG, CHLOROPLASTIC"/>
    <property type="match status" value="1"/>
</dbReference>
<keyword evidence="2" id="KW-0067">ATP-binding</keyword>
<keyword evidence="4" id="KW-0808">Transferase</keyword>
<dbReference type="RefSeq" id="WP_377908017.1">
    <property type="nucleotide sequence ID" value="NZ_JBHSGK010000003.1"/>
</dbReference>
<keyword evidence="1" id="KW-0547">Nucleotide-binding</keyword>
<dbReference type="Gene3D" id="3.40.50.300">
    <property type="entry name" value="P-loop containing nucleotide triphosphate hydrolases"/>
    <property type="match status" value="2"/>
</dbReference>
<evidence type="ECO:0000259" key="3">
    <source>
        <dbReference type="Pfam" id="PF01656"/>
    </source>
</evidence>
<dbReference type="Pfam" id="PF01656">
    <property type="entry name" value="CbiA"/>
    <property type="match status" value="1"/>
</dbReference>
<feature type="domain" description="CobQ/CobB/MinD/ParA nucleotide binding" evidence="3">
    <location>
        <begin position="6"/>
        <end position="166"/>
    </location>
</feature>
<accession>A0ABV9NQ32</accession>
<dbReference type="Proteomes" id="UP001595896">
    <property type="component" value="Unassembled WGS sequence"/>
</dbReference>
<evidence type="ECO:0000256" key="2">
    <source>
        <dbReference type="ARBA" id="ARBA00022840"/>
    </source>
</evidence>
<dbReference type="EMBL" id="JBHSGK010000003">
    <property type="protein sequence ID" value="MFC4735393.1"/>
    <property type="molecule type" value="Genomic_DNA"/>
</dbReference>
<sequence length="235" mass="25520">MIPFVSVTSGESGSGATTTAVNLAVSLALSGRRVLLIDCSEKADCLIGAAGTADGSVPYTPLLKIMQARSEELPRLKDEAENGTFEWIIADVPQAAYEIWGNLSSQTVLVTTMEESSIPCADGVVGKLESIGVSPAVVLNRYDPEKDRTMAACLSYTLTDNVIGWITNMDSSASRFPVALYPDQDTAQRFRHAARNLKDGTNRPYRTLRPLSPYGRGWEKLTSFLQLDAGDRRIK</sequence>
<protein>
    <submittedName>
        <fullName evidence="4">Tyrosine-protein kinase family protein</fullName>
    </submittedName>
</protein>
<reference evidence="5" key="1">
    <citation type="journal article" date="2019" name="Int. J. Syst. Evol. Microbiol.">
        <title>The Global Catalogue of Microorganisms (GCM) 10K type strain sequencing project: providing services to taxonomists for standard genome sequencing and annotation.</title>
        <authorList>
            <consortium name="The Broad Institute Genomics Platform"/>
            <consortium name="The Broad Institute Genome Sequencing Center for Infectious Disease"/>
            <person name="Wu L."/>
            <person name="Ma J."/>
        </authorList>
    </citation>
    <scope>NUCLEOTIDE SEQUENCE [LARGE SCALE GENOMIC DNA]</scope>
    <source>
        <strain evidence="5">JCM 12165</strain>
    </source>
</reference>
<dbReference type="InterPro" id="IPR002586">
    <property type="entry name" value="CobQ/CobB/MinD/ParA_Nub-bd_dom"/>
</dbReference>